<reference evidence="2 3" key="1">
    <citation type="submission" date="2019-12" db="EMBL/GenBank/DDBJ databases">
        <authorList>
            <person name="Floudas D."/>
            <person name="Bentzer J."/>
            <person name="Ahren D."/>
            <person name="Johansson T."/>
            <person name="Persson P."/>
            <person name="Tunlid A."/>
        </authorList>
    </citation>
    <scope>NUCLEOTIDE SEQUENCE [LARGE SCALE GENOMIC DNA]</scope>
    <source>
        <strain evidence="2 3">CBS 102.39</strain>
    </source>
</reference>
<dbReference type="EMBL" id="JAACJL010000046">
    <property type="protein sequence ID" value="KAF4613036.1"/>
    <property type="molecule type" value="Genomic_DNA"/>
</dbReference>
<dbReference type="AlphaFoldDB" id="A0A8H4QLG0"/>
<organism evidence="2 3">
    <name type="scientific">Agrocybe pediades</name>
    <dbReference type="NCBI Taxonomy" id="84607"/>
    <lineage>
        <taxon>Eukaryota</taxon>
        <taxon>Fungi</taxon>
        <taxon>Dikarya</taxon>
        <taxon>Basidiomycota</taxon>
        <taxon>Agaricomycotina</taxon>
        <taxon>Agaricomycetes</taxon>
        <taxon>Agaricomycetidae</taxon>
        <taxon>Agaricales</taxon>
        <taxon>Agaricineae</taxon>
        <taxon>Strophariaceae</taxon>
        <taxon>Agrocybe</taxon>
    </lineage>
</organism>
<gene>
    <name evidence="2" type="ORF">D9613_011166</name>
</gene>
<name>A0A8H4QLG0_9AGAR</name>
<proteinExistence type="predicted"/>
<feature type="coiled-coil region" evidence="1">
    <location>
        <begin position="427"/>
        <end position="454"/>
    </location>
</feature>
<protein>
    <submittedName>
        <fullName evidence="2">Uncharacterized protein</fullName>
    </submittedName>
</protein>
<evidence type="ECO:0000313" key="2">
    <source>
        <dbReference type="EMBL" id="KAF4613036.1"/>
    </source>
</evidence>
<keyword evidence="1" id="KW-0175">Coiled coil</keyword>
<evidence type="ECO:0000256" key="1">
    <source>
        <dbReference type="SAM" id="Coils"/>
    </source>
</evidence>
<keyword evidence="3" id="KW-1185">Reference proteome</keyword>
<dbReference type="Proteomes" id="UP000521872">
    <property type="component" value="Unassembled WGS sequence"/>
</dbReference>
<evidence type="ECO:0000313" key="3">
    <source>
        <dbReference type="Proteomes" id="UP000521872"/>
    </source>
</evidence>
<accession>A0A8H4QLG0</accession>
<comment type="caution">
    <text evidence="2">The sequence shown here is derived from an EMBL/GenBank/DDBJ whole genome shotgun (WGS) entry which is preliminary data.</text>
</comment>
<sequence>MVIYSSPNDRLPLFAITLSSALPWPISYRCIQCYFAGVNQGQLESVLPPVPEPCSHMPASCNNCWREYPQSLYPNWTPEQVRKSKIDKAIKQYRRDVRCVIHQVDVDENGLFAVPEDGRIESDDSLLEDTWIRIVNNKAPIANRVRALFIENMSGPVLQMLGAKYNIEPFFFSSSLNWIPSRYQEQVMPGDGDHITLCLIFLRSVPDGSATSMSAVSPYPAAQVEGNVRGNGNVNGAASTPFHGSPSTSTLREDYELSLLADQMIDTQAPLVLKSNRRLLVLDLLSVHLIRRAQGSVIISYHADKDLPTTTAPYLHERIQFAGQSVYWQKIFQTSPDPTFVLLTFMWHALYSWDEALENLYTHICSLESHVITTSEMTLTQELHAIRAHHLHYASLLNDFRKTVTFIRNTENPALERLSDEERKANASLLSRECENLLTEIARLEKARKMQDSRLKNVMNLVFSSVNIIDSRRMQKMTEAAAKDSAAVRLHLPATWTDLKFELT</sequence>